<dbReference type="EMBL" id="OX597836">
    <property type="protein sequence ID" value="CAI9739750.1"/>
    <property type="molecule type" value="Genomic_DNA"/>
</dbReference>
<keyword evidence="2" id="KW-1185">Reference proteome</keyword>
<name>A0AA36BSE7_OCTVU</name>
<proteinExistence type="predicted"/>
<dbReference type="AlphaFoldDB" id="A0AA36BSE7"/>
<sequence length="92" mass="10556">MQSFKNLEQIVISTADDNRQNLLKKENNEFEDLTMRFDSHCGGEADTSCDGAAELKLQITFCFLFFVIWNNIQENSVKISLPINIVLQLGIW</sequence>
<dbReference type="Proteomes" id="UP001162480">
    <property type="component" value="Chromosome 23"/>
</dbReference>
<organism evidence="1 2">
    <name type="scientific">Octopus vulgaris</name>
    <name type="common">Common octopus</name>
    <dbReference type="NCBI Taxonomy" id="6645"/>
    <lineage>
        <taxon>Eukaryota</taxon>
        <taxon>Metazoa</taxon>
        <taxon>Spiralia</taxon>
        <taxon>Lophotrochozoa</taxon>
        <taxon>Mollusca</taxon>
        <taxon>Cephalopoda</taxon>
        <taxon>Coleoidea</taxon>
        <taxon>Octopodiformes</taxon>
        <taxon>Octopoda</taxon>
        <taxon>Incirrata</taxon>
        <taxon>Octopodidae</taxon>
        <taxon>Octopus</taxon>
    </lineage>
</organism>
<evidence type="ECO:0000313" key="2">
    <source>
        <dbReference type="Proteomes" id="UP001162480"/>
    </source>
</evidence>
<accession>A0AA36BSE7</accession>
<gene>
    <name evidence="1" type="ORF">OCTVUL_1B008882</name>
</gene>
<protein>
    <submittedName>
        <fullName evidence="1">Uncharacterized protein</fullName>
    </submittedName>
</protein>
<evidence type="ECO:0000313" key="1">
    <source>
        <dbReference type="EMBL" id="CAI9739750.1"/>
    </source>
</evidence>
<reference evidence="1" key="1">
    <citation type="submission" date="2023-08" db="EMBL/GenBank/DDBJ databases">
        <authorList>
            <person name="Alioto T."/>
            <person name="Alioto T."/>
            <person name="Gomez Garrido J."/>
        </authorList>
    </citation>
    <scope>NUCLEOTIDE SEQUENCE</scope>
</reference>